<accession>A0AAN9J937</accession>
<organism evidence="1 2">
    <name type="scientific">Clitoria ternatea</name>
    <name type="common">Butterfly pea</name>
    <dbReference type="NCBI Taxonomy" id="43366"/>
    <lineage>
        <taxon>Eukaryota</taxon>
        <taxon>Viridiplantae</taxon>
        <taxon>Streptophyta</taxon>
        <taxon>Embryophyta</taxon>
        <taxon>Tracheophyta</taxon>
        <taxon>Spermatophyta</taxon>
        <taxon>Magnoliopsida</taxon>
        <taxon>eudicotyledons</taxon>
        <taxon>Gunneridae</taxon>
        <taxon>Pentapetalae</taxon>
        <taxon>rosids</taxon>
        <taxon>fabids</taxon>
        <taxon>Fabales</taxon>
        <taxon>Fabaceae</taxon>
        <taxon>Papilionoideae</taxon>
        <taxon>50 kb inversion clade</taxon>
        <taxon>NPAAA clade</taxon>
        <taxon>indigoferoid/millettioid clade</taxon>
        <taxon>Phaseoleae</taxon>
        <taxon>Clitoria</taxon>
    </lineage>
</organism>
<gene>
    <name evidence="1" type="ORF">RJT34_16867</name>
</gene>
<proteinExistence type="predicted"/>
<comment type="caution">
    <text evidence="1">The sequence shown here is derived from an EMBL/GenBank/DDBJ whole genome shotgun (WGS) entry which is preliminary data.</text>
</comment>
<keyword evidence="2" id="KW-1185">Reference proteome</keyword>
<dbReference type="Proteomes" id="UP001359559">
    <property type="component" value="Unassembled WGS sequence"/>
</dbReference>
<evidence type="ECO:0000313" key="1">
    <source>
        <dbReference type="EMBL" id="KAK7293984.1"/>
    </source>
</evidence>
<protein>
    <submittedName>
        <fullName evidence="1">Uncharacterized protein</fullName>
    </submittedName>
</protein>
<evidence type="ECO:0000313" key="2">
    <source>
        <dbReference type="Proteomes" id="UP001359559"/>
    </source>
</evidence>
<name>A0AAN9J937_CLITE</name>
<dbReference type="EMBL" id="JAYKXN010000004">
    <property type="protein sequence ID" value="KAK7293984.1"/>
    <property type="molecule type" value="Genomic_DNA"/>
</dbReference>
<reference evidence="1 2" key="1">
    <citation type="submission" date="2024-01" db="EMBL/GenBank/DDBJ databases">
        <title>The genomes of 5 underutilized Papilionoideae crops provide insights into root nodulation and disease resistance.</title>
        <authorList>
            <person name="Yuan L."/>
        </authorList>
    </citation>
    <scope>NUCLEOTIDE SEQUENCE [LARGE SCALE GENOMIC DNA]</scope>
    <source>
        <strain evidence="1">LY-2023</strain>
        <tissue evidence="1">Leaf</tissue>
    </source>
</reference>
<dbReference type="AlphaFoldDB" id="A0AAN9J937"/>
<sequence>MLHNSFNLPDTDSAYPKADWAFSSGLSLASELPPFPPFDDIQRDDSQAKLNRYYASIILSPSSSGLLESVFYQPNILEDSCNYPFETQRGQNPAMKQNSNQKELTKLDSLPRFCWLENHDKDQYALKDTLFAITEILLPNVS</sequence>